<name>A0A183S9M6_SCHSO</name>
<gene>
    <name evidence="2" type="ORF">SSLN_LOCUS924</name>
</gene>
<feature type="compositionally biased region" description="Polar residues" evidence="1">
    <location>
        <begin position="41"/>
        <end position="50"/>
    </location>
</feature>
<evidence type="ECO:0000313" key="4">
    <source>
        <dbReference type="WBParaSite" id="SSLN_0000096201-mRNA-1"/>
    </source>
</evidence>
<reference evidence="4" key="1">
    <citation type="submission" date="2016-06" db="UniProtKB">
        <authorList>
            <consortium name="WormBaseParasite"/>
        </authorList>
    </citation>
    <scope>IDENTIFICATION</scope>
</reference>
<protein>
    <submittedName>
        <fullName evidence="4">C2H2-type domain-containing protein</fullName>
    </submittedName>
</protein>
<feature type="region of interest" description="Disordered" evidence="1">
    <location>
        <begin position="29"/>
        <end position="56"/>
    </location>
</feature>
<dbReference type="AlphaFoldDB" id="A0A183S9M6"/>
<accession>A0A183S9M6</accession>
<organism evidence="4">
    <name type="scientific">Schistocephalus solidus</name>
    <name type="common">Tapeworm</name>
    <dbReference type="NCBI Taxonomy" id="70667"/>
    <lineage>
        <taxon>Eukaryota</taxon>
        <taxon>Metazoa</taxon>
        <taxon>Spiralia</taxon>
        <taxon>Lophotrochozoa</taxon>
        <taxon>Platyhelminthes</taxon>
        <taxon>Cestoda</taxon>
        <taxon>Eucestoda</taxon>
        <taxon>Diphyllobothriidea</taxon>
        <taxon>Diphyllobothriidae</taxon>
        <taxon>Schistocephalus</taxon>
    </lineage>
</organism>
<dbReference type="Proteomes" id="UP000275846">
    <property type="component" value="Unassembled WGS sequence"/>
</dbReference>
<evidence type="ECO:0000313" key="3">
    <source>
        <dbReference type="Proteomes" id="UP000275846"/>
    </source>
</evidence>
<proteinExistence type="predicted"/>
<evidence type="ECO:0000256" key="1">
    <source>
        <dbReference type="SAM" id="MobiDB-lite"/>
    </source>
</evidence>
<sequence length="133" mass="14388">MNLPKDRLEWRRSVKTGAAIYEANRIAPGKTKRAAHKSQAPRINTANAQAPPTCPRCQRTCHVRISLVRHLQTQCNNNPTTSTSAAPASDPTTTTMTTTPTTDNNFIDAPPPIITDTILPPPPPAPITLTNTT</sequence>
<reference evidence="2 3" key="2">
    <citation type="submission" date="2018-11" db="EMBL/GenBank/DDBJ databases">
        <authorList>
            <consortium name="Pathogen Informatics"/>
        </authorList>
    </citation>
    <scope>NUCLEOTIDE SEQUENCE [LARGE SCALE GENOMIC DNA]</scope>
    <source>
        <strain evidence="2 3">NST_G2</strain>
    </source>
</reference>
<feature type="compositionally biased region" description="Pro residues" evidence="1">
    <location>
        <begin position="109"/>
        <end position="126"/>
    </location>
</feature>
<feature type="compositionally biased region" description="Low complexity" evidence="1">
    <location>
        <begin position="76"/>
        <end position="108"/>
    </location>
</feature>
<keyword evidence="3" id="KW-1185">Reference proteome</keyword>
<dbReference type="WBParaSite" id="SSLN_0000096201-mRNA-1">
    <property type="protein sequence ID" value="SSLN_0000096201-mRNA-1"/>
    <property type="gene ID" value="SSLN_0000096201"/>
</dbReference>
<evidence type="ECO:0000313" key="2">
    <source>
        <dbReference type="EMBL" id="VDL86517.1"/>
    </source>
</evidence>
<feature type="region of interest" description="Disordered" evidence="1">
    <location>
        <begin position="73"/>
        <end position="133"/>
    </location>
</feature>
<dbReference type="EMBL" id="UYSU01001057">
    <property type="protein sequence ID" value="VDL86517.1"/>
    <property type="molecule type" value="Genomic_DNA"/>
</dbReference>